<proteinExistence type="inferred from homology"/>
<dbReference type="Pfam" id="PF00480">
    <property type="entry name" value="ROK"/>
    <property type="match status" value="1"/>
</dbReference>
<dbReference type="GO" id="GO:0005524">
    <property type="term" value="F:ATP binding"/>
    <property type="evidence" value="ECO:0007669"/>
    <property type="project" value="UniProtKB-KW"/>
</dbReference>
<dbReference type="NCBIfam" id="TIGR00744">
    <property type="entry name" value="ROK_glcA_fam"/>
    <property type="match status" value="1"/>
</dbReference>
<comment type="similarity">
    <text evidence="1">Belongs to the ROK (NagC/XylR) family.</text>
</comment>
<evidence type="ECO:0000256" key="7">
    <source>
        <dbReference type="ARBA" id="ARBA00022840"/>
    </source>
</evidence>
<name>A0A1I0V4R0_9BACI</name>
<evidence type="ECO:0000256" key="5">
    <source>
        <dbReference type="ARBA" id="ARBA00022741"/>
    </source>
</evidence>
<evidence type="ECO:0000256" key="2">
    <source>
        <dbReference type="ARBA" id="ARBA00012323"/>
    </source>
</evidence>
<dbReference type="Gene3D" id="3.30.420.40">
    <property type="match status" value="2"/>
</dbReference>
<dbReference type="GO" id="GO:0004340">
    <property type="term" value="F:glucokinase activity"/>
    <property type="evidence" value="ECO:0007669"/>
    <property type="project" value="UniProtKB-EC"/>
</dbReference>
<keyword evidence="5" id="KW-0547">Nucleotide-binding</keyword>
<reference evidence="9" key="1">
    <citation type="submission" date="2016-10" db="EMBL/GenBank/DDBJ databases">
        <authorList>
            <person name="de Groot N.N."/>
        </authorList>
    </citation>
    <scope>NUCLEOTIDE SEQUENCE [LARGE SCALE GENOMIC DNA]</scope>
    <source>
        <strain evidence="9">CGMCC 1.3702</strain>
    </source>
</reference>
<protein>
    <recommendedName>
        <fullName evidence="3">Glucokinase</fullName>
        <ecNumber evidence="2">2.7.1.2</ecNumber>
    </recommendedName>
    <alternativeName>
        <fullName evidence="8">Glucose kinase</fullName>
    </alternativeName>
</protein>
<dbReference type="EC" id="2.7.1.2" evidence="2"/>
<keyword evidence="10" id="KW-1185">Reference proteome</keyword>
<evidence type="ECO:0000256" key="1">
    <source>
        <dbReference type="ARBA" id="ARBA00006479"/>
    </source>
</evidence>
<dbReference type="Proteomes" id="UP000198642">
    <property type="component" value="Unassembled WGS sequence"/>
</dbReference>
<dbReference type="GO" id="GO:0006096">
    <property type="term" value="P:glycolytic process"/>
    <property type="evidence" value="ECO:0007669"/>
    <property type="project" value="InterPro"/>
</dbReference>
<dbReference type="OrthoDB" id="9810372at2"/>
<dbReference type="PANTHER" id="PTHR18964">
    <property type="entry name" value="ROK (REPRESSOR, ORF, KINASE) FAMILY"/>
    <property type="match status" value="1"/>
</dbReference>
<dbReference type="PROSITE" id="PS01125">
    <property type="entry name" value="ROK"/>
    <property type="match status" value="1"/>
</dbReference>
<dbReference type="STRING" id="237679.SAMN04488072_101167"/>
<dbReference type="AlphaFoldDB" id="A0A1I0V4R0"/>
<dbReference type="SUPFAM" id="SSF53067">
    <property type="entry name" value="Actin-like ATPase domain"/>
    <property type="match status" value="1"/>
</dbReference>
<evidence type="ECO:0000256" key="6">
    <source>
        <dbReference type="ARBA" id="ARBA00022777"/>
    </source>
</evidence>
<keyword evidence="6 9" id="KW-0418">Kinase</keyword>
<keyword evidence="4" id="KW-0808">Transferase</keyword>
<accession>A0A1I0V4R0</accession>
<evidence type="ECO:0000313" key="10">
    <source>
        <dbReference type="Proteomes" id="UP000198642"/>
    </source>
</evidence>
<dbReference type="InterPro" id="IPR004654">
    <property type="entry name" value="ROK_glcA"/>
</dbReference>
<gene>
    <name evidence="9" type="ORF">SAMN04488072_101167</name>
</gene>
<dbReference type="InterPro" id="IPR043129">
    <property type="entry name" value="ATPase_NBD"/>
</dbReference>
<dbReference type="RefSeq" id="WP_090232208.1">
    <property type="nucleotide sequence ID" value="NZ_FOJW01000001.1"/>
</dbReference>
<dbReference type="PANTHER" id="PTHR18964:SF149">
    <property type="entry name" value="BIFUNCTIONAL UDP-N-ACETYLGLUCOSAMINE 2-EPIMERASE_N-ACETYLMANNOSAMINE KINASE"/>
    <property type="match status" value="1"/>
</dbReference>
<keyword evidence="7" id="KW-0067">ATP-binding</keyword>
<sequence length="323" mass="33810">MGKSIIGVDIGGTTVKIGIIDNDGNIMDKWEIPTDKANYGASVISDIWASISEKLDQRNMNSETIKGIGIGAPGFIDSASGYVYEAVNIGWKHLPLANELQAASGLPVFAANDANAAVLGENWKGAGENAKNLVALTLGTGVGGGIIVNGNILSGENGTGGEIGHTTIDPNGYWCNCGRRGCLETIASATGMVRQAMDKMEQEPESSLASRYKINGAITAKDIFELSKKGDVSCKEIIAYTADVLGFTIANAAIIINPSKILIGGGVSQAGGNFIQLIDHAFRQYALSRVSDVCELNTARLGNDAGIIGAAFLVRQNLENLTF</sequence>
<organism evidence="9 10">
    <name type="scientific">Lentibacillus halodurans</name>
    <dbReference type="NCBI Taxonomy" id="237679"/>
    <lineage>
        <taxon>Bacteria</taxon>
        <taxon>Bacillati</taxon>
        <taxon>Bacillota</taxon>
        <taxon>Bacilli</taxon>
        <taxon>Bacillales</taxon>
        <taxon>Bacillaceae</taxon>
        <taxon>Lentibacillus</taxon>
    </lineage>
</organism>
<dbReference type="InterPro" id="IPR049874">
    <property type="entry name" value="ROK_cs"/>
</dbReference>
<evidence type="ECO:0000256" key="3">
    <source>
        <dbReference type="ARBA" id="ARBA00014701"/>
    </source>
</evidence>
<dbReference type="InterPro" id="IPR000600">
    <property type="entry name" value="ROK"/>
</dbReference>
<dbReference type="EMBL" id="FOJW01000001">
    <property type="protein sequence ID" value="SFA71073.1"/>
    <property type="molecule type" value="Genomic_DNA"/>
</dbReference>
<dbReference type="GO" id="GO:0005737">
    <property type="term" value="C:cytoplasm"/>
    <property type="evidence" value="ECO:0007669"/>
    <property type="project" value="InterPro"/>
</dbReference>
<evidence type="ECO:0000256" key="8">
    <source>
        <dbReference type="ARBA" id="ARBA00032386"/>
    </source>
</evidence>
<evidence type="ECO:0000313" key="9">
    <source>
        <dbReference type="EMBL" id="SFA71073.1"/>
    </source>
</evidence>
<evidence type="ECO:0000256" key="4">
    <source>
        <dbReference type="ARBA" id="ARBA00022679"/>
    </source>
</evidence>